<accession>A0ABW4L0X9</accession>
<evidence type="ECO:0000256" key="1">
    <source>
        <dbReference type="SAM" id="MobiDB-lite"/>
    </source>
</evidence>
<feature type="compositionally biased region" description="Low complexity" evidence="1">
    <location>
        <begin position="8"/>
        <end position="30"/>
    </location>
</feature>
<name>A0ABW4L0X9_9MICO</name>
<feature type="region of interest" description="Disordered" evidence="1">
    <location>
        <begin position="58"/>
        <end position="86"/>
    </location>
</feature>
<evidence type="ECO:0000313" key="3">
    <source>
        <dbReference type="EMBL" id="MFD1717256.1"/>
    </source>
</evidence>
<keyword evidence="2" id="KW-0472">Membrane</keyword>
<gene>
    <name evidence="3" type="ORF">ACFSE6_05395</name>
</gene>
<dbReference type="Proteomes" id="UP001597277">
    <property type="component" value="Unassembled WGS sequence"/>
</dbReference>
<reference evidence="4" key="1">
    <citation type="journal article" date="2019" name="Int. J. Syst. Evol. Microbiol.">
        <title>The Global Catalogue of Microorganisms (GCM) 10K type strain sequencing project: providing services to taxonomists for standard genome sequencing and annotation.</title>
        <authorList>
            <consortium name="The Broad Institute Genomics Platform"/>
            <consortium name="The Broad Institute Genome Sequencing Center for Infectious Disease"/>
            <person name="Wu L."/>
            <person name="Ma J."/>
        </authorList>
    </citation>
    <scope>NUCLEOTIDE SEQUENCE [LARGE SCALE GENOMIC DNA]</scope>
    <source>
        <strain evidence="4">JCM 17130</strain>
    </source>
</reference>
<dbReference type="SUPFAM" id="SSF50998">
    <property type="entry name" value="Quinoprotein alcohol dehydrogenase-like"/>
    <property type="match status" value="1"/>
</dbReference>
<proteinExistence type="predicted"/>
<keyword evidence="2" id="KW-1133">Transmembrane helix</keyword>
<feature type="region of interest" description="Disordered" evidence="1">
    <location>
        <begin position="202"/>
        <end position="246"/>
    </location>
</feature>
<dbReference type="EMBL" id="JBHUEE010000002">
    <property type="protein sequence ID" value="MFD1717256.1"/>
    <property type="molecule type" value="Genomic_DNA"/>
</dbReference>
<dbReference type="InterPro" id="IPR011047">
    <property type="entry name" value="Quinoprotein_ADH-like_sf"/>
</dbReference>
<dbReference type="RefSeq" id="WP_388003126.1">
    <property type="nucleotide sequence ID" value="NZ_JBHUEE010000002.1"/>
</dbReference>
<keyword evidence="2" id="KW-0812">Transmembrane</keyword>
<dbReference type="InterPro" id="IPR039535">
    <property type="entry name" value="ASST-like"/>
</dbReference>
<evidence type="ECO:0000256" key="2">
    <source>
        <dbReference type="SAM" id="Phobius"/>
    </source>
</evidence>
<dbReference type="PANTHER" id="PTHR35340">
    <property type="entry name" value="PQQ ENZYME REPEAT PROTEIN-RELATED"/>
    <property type="match status" value="1"/>
</dbReference>
<comment type="caution">
    <text evidence="3">The sequence shown here is derived from an EMBL/GenBank/DDBJ whole genome shotgun (WGS) entry which is preliminary data.</text>
</comment>
<sequence length="653" mass="69459">MTERTTQADPAPDPAANSGGPADTAAAARGSRPRRRRWRRGLVAGVVGLVLVGGLVTYDTRDTSPPEPELAEPVDPASGDVSAFPSPGTVTVSARTELSFRGPTDLDGLTVTGTQTGEHDGTFVEHSDGDGVSWRPDEPFEPGEEITVSTAMAVRGADDGEYALTVAQPAERPALEEPPVSRAVLNAETSEGEVPAEHVRHYRSEPDLQPPVVDVSGPEAGTTDPSAGPGTGPDSSPGMTAIGVKGGYGQKGPMLVDDAGDPVWFHPVTGADARDVQVQELDGEPVLTWWEGRQPVGYGYGHAVIVDQTYSEIARVDMAGGYDADSHEFHLTDRGTALMLSYEPVRMDTSHIGGWSRGAVVDNVIQEIDLATGAMLFEWHSVGQVGLEESYLDETYLDVGDEPYDYFHLNSIDVDDDGDLLISARHVCAAYKLDRETGAVRWRLGGTDSDFEMGDGARFYRQHDVRRMPDGTITLFDNGGDCADTREVSRGLALDVDEEAMTAEVAREVGHPEELWAESQANYGELPDGTAQLGWGSLPRWSLLDSDGEVLLDAAIPGDLRVTSYRAQRVEWTGTPVTSPRAVVAAGAVHVSWNGATEVAAWRVTDDGEEVATAERTGFETAVDLGDDVGRGGLEVEALDADGEVLATAPVGG</sequence>
<dbReference type="InterPro" id="IPR053143">
    <property type="entry name" value="Arylsulfate_ST"/>
</dbReference>
<keyword evidence="4" id="KW-1185">Reference proteome</keyword>
<protein>
    <submittedName>
        <fullName evidence="3">Arylsulfotransferase family protein</fullName>
    </submittedName>
</protein>
<feature type="transmembrane region" description="Helical" evidence="2">
    <location>
        <begin position="41"/>
        <end position="58"/>
    </location>
</feature>
<dbReference type="PANTHER" id="PTHR35340:SF6">
    <property type="entry name" value="ASST-DOMAIN-CONTAINING PROTEIN"/>
    <property type="match status" value="1"/>
</dbReference>
<organism evidence="3 4">
    <name type="scientific">Georgenia deserti</name>
    <dbReference type="NCBI Taxonomy" id="2093781"/>
    <lineage>
        <taxon>Bacteria</taxon>
        <taxon>Bacillati</taxon>
        <taxon>Actinomycetota</taxon>
        <taxon>Actinomycetes</taxon>
        <taxon>Micrococcales</taxon>
        <taxon>Bogoriellaceae</taxon>
        <taxon>Georgenia</taxon>
    </lineage>
</organism>
<dbReference type="Pfam" id="PF14269">
    <property type="entry name" value="Arylsulfotran_2"/>
    <property type="match status" value="1"/>
</dbReference>
<evidence type="ECO:0000313" key="4">
    <source>
        <dbReference type="Proteomes" id="UP001597277"/>
    </source>
</evidence>
<feature type="region of interest" description="Disordered" evidence="1">
    <location>
        <begin position="1"/>
        <end position="39"/>
    </location>
</feature>